<keyword evidence="9" id="KW-1185">Reference proteome</keyword>
<dbReference type="Pfam" id="PF00672">
    <property type="entry name" value="HAMP"/>
    <property type="match status" value="1"/>
</dbReference>
<dbReference type="SMART" id="SM00283">
    <property type="entry name" value="MA"/>
    <property type="match status" value="1"/>
</dbReference>
<keyword evidence="4" id="KW-1133">Transmembrane helix</keyword>
<evidence type="ECO:0000259" key="7">
    <source>
        <dbReference type="PROSITE" id="PS51753"/>
    </source>
</evidence>
<evidence type="ECO:0000256" key="4">
    <source>
        <dbReference type="SAM" id="Phobius"/>
    </source>
</evidence>
<sequence length="670" mass="71786">MSILKKVNISTKIYGGFGAILLFLLIISATSWWSLGQSGSKGESYRALATQTAEISRVQADLMRAQLLVEHFLSNPSMSVVIKVAAARKRVEERMEALAAMDLPDESRAQLESVSENLKAYFDAFVEVTKLDKQRVSIVEKELSVQDGKMETHMGKLVRTATDEYLADIAAMGGEVMRHVLRMRNFVDQFQFRPDSKALQALKAESALMDEKHDVLAENIYDEGRVALSDKVLTLHKAYMGAAERLFKTVEMRTRLVEKTLSKHGSKALADMDAVVQTNGDIQDNLGETAQLSNSIGMTISIVVSGVSVVLGSVLAWLIGGSISKPIRAITRAMTGLAGGDRTVEIPGQDHQDEIGDMADAVQVFKENLIRNDELQAQQEQEARGREERAKRIEELTLGFDRKVGEVLDAFSGSAAETEKTSNSMSSIADDTNRRATTVAAAAGQTSTNVQSVAAATEQLSHSSSEIGRQVSQSAEIAGRAVDQARKTDQTVQGLSEAAKEIGQVVQLIQDIAEQTNLLALNATIEAARAGEAGKGFAVVANEVKSLATQTAKATGDIGRHITSIQGETEAAVLAIQAIAKTVDDINHTTSAIAAAVEQQVAATGEITRSVDQAAAGAQEVSTNISEVTRGAGETGSAAGQMTEVASRMKTKADELRHEVENFLNGVRAA</sequence>
<dbReference type="RefSeq" id="WP_127764611.1">
    <property type="nucleotide sequence ID" value="NZ_SADE01000001.1"/>
</dbReference>
<dbReference type="InterPro" id="IPR032255">
    <property type="entry name" value="HBM"/>
</dbReference>
<feature type="domain" description="HAMP" evidence="6">
    <location>
        <begin position="321"/>
        <end position="374"/>
    </location>
</feature>
<comment type="similarity">
    <text evidence="2">Belongs to the methyl-accepting chemotaxis (MCP) protein family.</text>
</comment>
<evidence type="ECO:0000259" key="5">
    <source>
        <dbReference type="PROSITE" id="PS50111"/>
    </source>
</evidence>
<dbReference type="GO" id="GO:0007165">
    <property type="term" value="P:signal transduction"/>
    <property type="evidence" value="ECO:0007669"/>
    <property type="project" value="UniProtKB-KW"/>
</dbReference>
<dbReference type="PROSITE" id="PS50111">
    <property type="entry name" value="CHEMOTAXIS_TRANSDUC_2"/>
    <property type="match status" value="1"/>
</dbReference>
<evidence type="ECO:0000256" key="1">
    <source>
        <dbReference type="ARBA" id="ARBA00023224"/>
    </source>
</evidence>
<evidence type="ECO:0000256" key="3">
    <source>
        <dbReference type="PROSITE-ProRule" id="PRU00284"/>
    </source>
</evidence>
<feature type="transmembrane region" description="Helical" evidence="4">
    <location>
        <begin position="12"/>
        <end position="35"/>
    </location>
</feature>
<dbReference type="InterPro" id="IPR003660">
    <property type="entry name" value="HAMP_dom"/>
</dbReference>
<evidence type="ECO:0000259" key="6">
    <source>
        <dbReference type="PROSITE" id="PS50885"/>
    </source>
</evidence>
<dbReference type="InterPro" id="IPR004089">
    <property type="entry name" value="MCPsignal_dom"/>
</dbReference>
<dbReference type="SUPFAM" id="SSF58104">
    <property type="entry name" value="Methyl-accepting chemotaxis protein (MCP) signaling domain"/>
    <property type="match status" value="1"/>
</dbReference>
<dbReference type="Gene3D" id="6.10.340.10">
    <property type="match status" value="1"/>
</dbReference>
<gene>
    <name evidence="8" type="ORF">EOI86_08350</name>
</gene>
<dbReference type="CDD" id="cd06225">
    <property type="entry name" value="HAMP"/>
    <property type="match status" value="1"/>
</dbReference>
<keyword evidence="1 3" id="KW-0807">Transducer</keyword>
<proteinExistence type="inferred from homology"/>
<dbReference type="Pfam" id="PF00015">
    <property type="entry name" value="MCPsignal"/>
    <property type="match status" value="1"/>
</dbReference>
<keyword evidence="4" id="KW-0472">Membrane</keyword>
<name>A0A3S2VT60_9PROT</name>
<dbReference type="PANTHER" id="PTHR32089">
    <property type="entry name" value="METHYL-ACCEPTING CHEMOTAXIS PROTEIN MCPB"/>
    <property type="match status" value="1"/>
</dbReference>
<evidence type="ECO:0000313" key="9">
    <source>
        <dbReference type="Proteomes" id="UP000287447"/>
    </source>
</evidence>
<dbReference type="AlphaFoldDB" id="A0A3S2VT60"/>
<dbReference type="OrthoDB" id="3378718at2"/>
<evidence type="ECO:0000256" key="2">
    <source>
        <dbReference type="ARBA" id="ARBA00029447"/>
    </source>
</evidence>
<dbReference type="SMART" id="SM00304">
    <property type="entry name" value="HAMP"/>
    <property type="match status" value="2"/>
</dbReference>
<keyword evidence="4" id="KW-0812">Transmembrane</keyword>
<dbReference type="Proteomes" id="UP000287447">
    <property type="component" value="Unassembled WGS sequence"/>
</dbReference>
<dbReference type="PANTHER" id="PTHR32089:SF112">
    <property type="entry name" value="LYSOZYME-LIKE PROTEIN-RELATED"/>
    <property type="match status" value="1"/>
</dbReference>
<reference evidence="9" key="1">
    <citation type="submission" date="2019-01" db="EMBL/GenBank/DDBJ databases">
        <title>Gri0909 isolated from a small marine red alga.</title>
        <authorList>
            <person name="Kim J."/>
            <person name="Jeong S.E."/>
            <person name="Jeon C.O."/>
        </authorList>
    </citation>
    <scope>NUCLEOTIDE SEQUENCE [LARGE SCALE GENOMIC DNA]</scope>
    <source>
        <strain evidence="9">Gri0909</strain>
    </source>
</reference>
<organism evidence="8 9">
    <name type="scientific">Hwanghaeella grinnelliae</name>
    <dbReference type="NCBI Taxonomy" id="2500179"/>
    <lineage>
        <taxon>Bacteria</taxon>
        <taxon>Pseudomonadati</taxon>
        <taxon>Pseudomonadota</taxon>
        <taxon>Alphaproteobacteria</taxon>
        <taxon>Rhodospirillales</taxon>
        <taxon>Rhodospirillaceae</taxon>
        <taxon>Hwanghaeella</taxon>
    </lineage>
</organism>
<protein>
    <submittedName>
        <fullName evidence="8">Methyl-accepting chemotaxis protein</fullName>
    </submittedName>
</protein>
<evidence type="ECO:0000313" key="8">
    <source>
        <dbReference type="EMBL" id="RVU39240.1"/>
    </source>
</evidence>
<dbReference type="SMART" id="SM01358">
    <property type="entry name" value="HBM"/>
    <property type="match status" value="1"/>
</dbReference>
<dbReference type="EMBL" id="SADE01000001">
    <property type="protein sequence ID" value="RVU39240.1"/>
    <property type="molecule type" value="Genomic_DNA"/>
</dbReference>
<feature type="domain" description="HBM" evidence="7">
    <location>
        <begin position="47"/>
        <end position="287"/>
    </location>
</feature>
<accession>A0A3S2VT60</accession>
<dbReference type="GO" id="GO:0016020">
    <property type="term" value="C:membrane"/>
    <property type="evidence" value="ECO:0007669"/>
    <property type="project" value="InterPro"/>
</dbReference>
<comment type="caution">
    <text evidence="8">The sequence shown here is derived from an EMBL/GenBank/DDBJ whole genome shotgun (WGS) entry which is preliminary data.</text>
</comment>
<feature type="domain" description="Methyl-accepting transducer" evidence="5">
    <location>
        <begin position="414"/>
        <end position="636"/>
    </location>
</feature>
<dbReference type="PROSITE" id="PS51753">
    <property type="entry name" value="HBM"/>
    <property type="match status" value="1"/>
</dbReference>
<dbReference type="Gene3D" id="1.10.287.950">
    <property type="entry name" value="Methyl-accepting chemotaxis protein"/>
    <property type="match status" value="1"/>
</dbReference>
<dbReference type="PROSITE" id="PS50885">
    <property type="entry name" value="HAMP"/>
    <property type="match status" value="1"/>
</dbReference>